<comment type="function">
    <text evidence="1">Plays an important role in membrane trafficking through the secretory apparatus.</text>
</comment>
<sequence>MRESDPSDKELNSENNDLQTENPGSQDVSFAYQQTFDAKQADDGPCSLPSHLSEKELDNNGSSTCDNGVNIESADAQREATGLTTFEFPVPEEGPQTYVKKVKSELEGASDGNQTEYNSDGIEEPDPGDTNANAEHRECSPRVANAQFNSQDKSDPKGNEILEQRDTVVNRSLTAFSSTCNIEPVESSIIRVQSAVENGNMEGHRPYADSEGKIASLSAVDGVAASSNGRESFEEIEVVDSGLVKNGGLLKRDLFLEKQHQSEDDSSESWRKHKKHFFILSHAGKPIYSRYGDEHKLAGFAATLQAIMSFVENGGDRINYVRSGDHQVVFLVKGPVYLVSISSTNEPLRVLRRQLDLLHGQLLLILTRSLEKCFVKNANFDLRPLLGGTENVFSSLIHSFSWNFASFLSSYTCLPLSHTARQAAGAALQDIADKNLLFALLLSDSKVISLVGAQKASLHPDDIFLLSNFVSSSESFRNTESFSPICLPKYNSMTFLYAYIRYLDPDICLILITKNSDAFFHLKDCRARIEGFLMETHVLRDISNSVARGGLRVEELPGGDVSYTSAPRSRRMGDTKDSTITVKLKAGVGGTAGLWHFIYRCVYLDQYVASEFSSPLETPQAKKRLFRAYQSLYASIHGAPTGAHQMQYRRDGNFVLLAWSTSDFEFLAAFDPLAEKSSSITVCNRVCQWVRDMENDLFFIGGSPFNW</sequence>
<organism evidence="6 7">
    <name type="scientific">Ceratopteris richardii</name>
    <name type="common">Triangle waterfern</name>
    <dbReference type="NCBI Taxonomy" id="49495"/>
    <lineage>
        <taxon>Eukaryota</taxon>
        <taxon>Viridiplantae</taxon>
        <taxon>Streptophyta</taxon>
        <taxon>Embryophyta</taxon>
        <taxon>Tracheophyta</taxon>
        <taxon>Polypodiopsida</taxon>
        <taxon>Polypodiidae</taxon>
        <taxon>Polypodiales</taxon>
        <taxon>Pteridineae</taxon>
        <taxon>Pteridaceae</taxon>
        <taxon>Parkerioideae</taxon>
        <taxon>Ceratopteris</taxon>
    </lineage>
</organism>
<reference evidence="6" key="1">
    <citation type="submission" date="2021-08" db="EMBL/GenBank/DDBJ databases">
        <title>WGS assembly of Ceratopteris richardii.</title>
        <authorList>
            <person name="Marchant D.B."/>
            <person name="Chen G."/>
            <person name="Jenkins J."/>
            <person name="Shu S."/>
            <person name="Leebens-Mack J."/>
            <person name="Grimwood J."/>
            <person name="Schmutz J."/>
            <person name="Soltis P."/>
            <person name="Soltis D."/>
            <person name="Chen Z.-H."/>
        </authorList>
    </citation>
    <scope>NUCLEOTIDE SEQUENCE</scope>
    <source>
        <strain evidence="6">Whitten #5841</strain>
        <tissue evidence="6">Leaf</tissue>
    </source>
</reference>
<dbReference type="PANTHER" id="PTHR13027:SF7">
    <property type="entry name" value="VACUOLAR FUSION PROTEIN MON1 HOMOLOG"/>
    <property type="match status" value="1"/>
</dbReference>
<comment type="caution">
    <text evidence="6">The sequence shown here is derived from an EMBL/GenBank/DDBJ whole genome shotgun (WGS) entry which is preliminary data.</text>
</comment>
<evidence type="ECO:0000259" key="3">
    <source>
        <dbReference type="Pfam" id="PF19036"/>
    </source>
</evidence>
<evidence type="ECO:0000259" key="5">
    <source>
        <dbReference type="Pfam" id="PF19038"/>
    </source>
</evidence>
<evidence type="ECO:0000259" key="4">
    <source>
        <dbReference type="Pfam" id="PF19037"/>
    </source>
</evidence>
<proteinExistence type="inferred from homology"/>
<dbReference type="GO" id="GO:0016192">
    <property type="term" value="P:vesicle-mediated transport"/>
    <property type="evidence" value="ECO:0007669"/>
    <property type="project" value="InterPro"/>
</dbReference>
<feature type="domain" description="FUZ/MON1/HPS1 second Longin" evidence="4">
    <location>
        <begin position="434"/>
        <end position="529"/>
    </location>
</feature>
<dbReference type="OMA" id="AYTCVPL"/>
<comment type="similarity">
    <text evidence="1">Belongs to the MON1/SAND family.</text>
</comment>
<name>A0A8T2QQG2_CERRI</name>
<dbReference type="GO" id="GO:0006623">
    <property type="term" value="P:protein targeting to vacuole"/>
    <property type="evidence" value="ECO:0007669"/>
    <property type="project" value="UniProtKB-UniRule"/>
</dbReference>
<dbReference type="PRINTS" id="PR01546">
    <property type="entry name" value="YEAST73DUF"/>
</dbReference>
<evidence type="ECO:0000313" key="6">
    <source>
        <dbReference type="EMBL" id="KAH7286199.1"/>
    </source>
</evidence>
<dbReference type="Pfam" id="PF19036">
    <property type="entry name" value="Fuz_longin_1"/>
    <property type="match status" value="1"/>
</dbReference>
<dbReference type="InterPro" id="IPR043971">
    <property type="entry name" value="FUZ/MON1/HPS1_longin_2"/>
</dbReference>
<keyword evidence="7" id="KW-1185">Reference proteome</keyword>
<feature type="compositionally biased region" description="Basic and acidic residues" evidence="2">
    <location>
        <begin position="1"/>
        <end position="12"/>
    </location>
</feature>
<feature type="region of interest" description="Disordered" evidence="2">
    <location>
        <begin position="1"/>
        <end position="135"/>
    </location>
</feature>
<feature type="domain" description="FUZ/MON1/HPS1 third Longin" evidence="5">
    <location>
        <begin position="593"/>
        <end position="692"/>
    </location>
</feature>
<evidence type="ECO:0000313" key="7">
    <source>
        <dbReference type="Proteomes" id="UP000825935"/>
    </source>
</evidence>
<dbReference type="AlphaFoldDB" id="A0A8T2QQG2"/>
<dbReference type="InterPro" id="IPR043970">
    <property type="entry name" value="FUZ/MON1/HPS1_longin_3"/>
</dbReference>
<dbReference type="Proteomes" id="UP000825935">
    <property type="component" value="Chromosome 33"/>
</dbReference>
<evidence type="ECO:0000256" key="2">
    <source>
        <dbReference type="SAM" id="MobiDB-lite"/>
    </source>
</evidence>
<gene>
    <name evidence="6" type="ORF">KP509_33G062800</name>
</gene>
<accession>A0A8T2QQG2</accession>
<dbReference type="Pfam" id="PF19038">
    <property type="entry name" value="Fuz_longin_3"/>
    <property type="match status" value="1"/>
</dbReference>
<feature type="compositionally biased region" description="Polar residues" evidence="2">
    <location>
        <begin position="13"/>
        <end position="37"/>
    </location>
</feature>
<protein>
    <recommendedName>
        <fullName evidence="1">Vacuolar fusion protein MON1 homolog</fullName>
    </recommendedName>
</protein>
<dbReference type="InterPro" id="IPR043972">
    <property type="entry name" value="FUZ/MON1/HPS1_longin_1"/>
</dbReference>
<evidence type="ECO:0000256" key="1">
    <source>
        <dbReference type="RuleBase" id="RU367048"/>
    </source>
</evidence>
<dbReference type="Pfam" id="PF19037">
    <property type="entry name" value="Fuz_longin_2"/>
    <property type="match status" value="1"/>
</dbReference>
<dbReference type="OrthoDB" id="272411at2759"/>
<dbReference type="InterPro" id="IPR004353">
    <property type="entry name" value="Mon1"/>
</dbReference>
<dbReference type="PANTHER" id="PTHR13027">
    <property type="entry name" value="SAND PROTEIN-RELATED"/>
    <property type="match status" value="1"/>
</dbReference>
<feature type="domain" description="FUZ/MON1/HPS1 first Longin" evidence="3">
    <location>
        <begin position="275"/>
        <end position="396"/>
    </location>
</feature>
<dbReference type="EMBL" id="CM035438">
    <property type="protein sequence ID" value="KAH7286199.1"/>
    <property type="molecule type" value="Genomic_DNA"/>
</dbReference>